<dbReference type="EMBL" id="CP029487">
    <property type="protein sequence ID" value="QCT71157.1"/>
    <property type="molecule type" value="Genomic_DNA"/>
</dbReference>
<dbReference type="CDD" id="cd14863">
    <property type="entry name" value="Fe-ADH-like"/>
    <property type="match status" value="1"/>
</dbReference>
<evidence type="ECO:0000313" key="6">
    <source>
        <dbReference type="EMBL" id="QCT71157.1"/>
    </source>
</evidence>
<dbReference type="FunFam" id="3.40.50.1970:FF:000003">
    <property type="entry name" value="Alcohol dehydrogenase, iron-containing"/>
    <property type="match status" value="1"/>
</dbReference>
<reference evidence="6 7" key="1">
    <citation type="submission" date="2018-05" db="EMBL/GenBank/DDBJ databases">
        <title>Genome comparison of Eubacterium sp.</title>
        <authorList>
            <person name="Feng Y."/>
            <person name="Sanchez-Andrea I."/>
            <person name="Stams A.J.M."/>
            <person name="De Vos W.M."/>
        </authorList>
    </citation>
    <scope>NUCLEOTIDE SEQUENCE [LARGE SCALE GENOMIC DNA]</scope>
    <source>
        <strain evidence="6 7">YI</strain>
    </source>
</reference>
<dbReference type="RefSeq" id="WP_058693891.1">
    <property type="nucleotide sequence ID" value="NZ_CABJDW020000003.1"/>
</dbReference>
<dbReference type="Proteomes" id="UP000218387">
    <property type="component" value="Chromosome"/>
</dbReference>
<dbReference type="GO" id="GO:0046872">
    <property type="term" value="F:metal ion binding"/>
    <property type="evidence" value="ECO:0007669"/>
    <property type="project" value="InterPro"/>
</dbReference>
<dbReference type="InterPro" id="IPR001670">
    <property type="entry name" value="ADH_Fe/GldA"/>
</dbReference>
<evidence type="ECO:0000259" key="4">
    <source>
        <dbReference type="Pfam" id="PF00465"/>
    </source>
</evidence>
<sequence>MITSYEIFVPVIMGSGSSMRTGMKVREMGCSKTLVIYDKGMKDTGIADRILDSLHEAGLETVIFDGVVPDPPDTMVEAAAEEARKAGIDSIVAVGGGSAIDTAKGVNVLINNPPPISNYCGGVQNGLKPGVKMVFIPTTSGTGSEVTNMCVISLVAQKKKDSVVSPVCLANLAIVDPDLTLGLPPKMTAATGVDAFAHAVESLTGGQANPMADALAREAIRMIVKWLPVAIEDGKNLDAREHMILASTFAGMAFTNALVHMGHSIGHTFGALFHLPHGIACSLALPEVICYTAKTEAHKVREICDCMGVEVPQDADNITVGEIAREAIRCFLKKAGMPNMKELDIPKEPLGDIAKAVTQDIGYAIIPYRISASKVHELLLHAYDA</sequence>
<evidence type="ECO:0000259" key="5">
    <source>
        <dbReference type="Pfam" id="PF25137"/>
    </source>
</evidence>
<gene>
    <name evidence="6" type="ORF">CPZ25_007395</name>
</gene>
<evidence type="ECO:0000256" key="2">
    <source>
        <dbReference type="ARBA" id="ARBA00023002"/>
    </source>
</evidence>
<dbReference type="InterPro" id="IPR018211">
    <property type="entry name" value="ADH_Fe_CS"/>
</dbReference>
<dbReference type="KEGG" id="emt:CPZ25_007395"/>
<evidence type="ECO:0000256" key="3">
    <source>
        <dbReference type="ARBA" id="ARBA00023027"/>
    </source>
</evidence>
<dbReference type="Pfam" id="PF00465">
    <property type="entry name" value="Fe-ADH"/>
    <property type="match status" value="1"/>
</dbReference>
<keyword evidence="3" id="KW-0520">NAD</keyword>
<dbReference type="InterPro" id="IPR056798">
    <property type="entry name" value="ADH_Fe_C"/>
</dbReference>
<dbReference type="PROSITE" id="PS00913">
    <property type="entry name" value="ADH_IRON_1"/>
    <property type="match status" value="1"/>
</dbReference>
<accession>A0A4P9C6V1</accession>
<dbReference type="PANTHER" id="PTHR11496">
    <property type="entry name" value="ALCOHOL DEHYDROGENASE"/>
    <property type="match status" value="1"/>
</dbReference>
<name>A0A4P9C6V1_EUBML</name>
<dbReference type="GO" id="GO:0004022">
    <property type="term" value="F:alcohol dehydrogenase (NAD+) activity"/>
    <property type="evidence" value="ECO:0007669"/>
    <property type="project" value="TreeGrafter"/>
</dbReference>
<dbReference type="AlphaFoldDB" id="A0A4P9C6V1"/>
<dbReference type="SUPFAM" id="SSF56796">
    <property type="entry name" value="Dehydroquinate synthase-like"/>
    <property type="match status" value="1"/>
</dbReference>
<dbReference type="Gene3D" id="1.20.1090.10">
    <property type="entry name" value="Dehydroquinate synthase-like - alpha domain"/>
    <property type="match status" value="1"/>
</dbReference>
<evidence type="ECO:0000256" key="1">
    <source>
        <dbReference type="ARBA" id="ARBA00007358"/>
    </source>
</evidence>
<dbReference type="PANTHER" id="PTHR11496:SF102">
    <property type="entry name" value="ALCOHOL DEHYDROGENASE 4"/>
    <property type="match status" value="1"/>
</dbReference>
<feature type="domain" description="Fe-containing alcohol dehydrogenase-like C-terminal" evidence="5">
    <location>
        <begin position="188"/>
        <end position="383"/>
    </location>
</feature>
<dbReference type="Pfam" id="PF25137">
    <property type="entry name" value="ADH_Fe_C"/>
    <property type="match status" value="1"/>
</dbReference>
<keyword evidence="2" id="KW-0560">Oxidoreductase</keyword>
<dbReference type="Gene3D" id="3.40.50.1970">
    <property type="match status" value="1"/>
</dbReference>
<feature type="domain" description="Alcohol dehydrogenase iron-type/glycerol dehydrogenase GldA" evidence="4">
    <location>
        <begin position="11"/>
        <end position="177"/>
    </location>
</feature>
<proteinExistence type="inferred from homology"/>
<comment type="similarity">
    <text evidence="1">Belongs to the iron-containing alcohol dehydrogenase family.</text>
</comment>
<organism evidence="6 7">
    <name type="scientific">Eubacterium maltosivorans</name>
    <dbReference type="NCBI Taxonomy" id="2041044"/>
    <lineage>
        <taxon>Bacteria</taxon>
        <taxon>Bacillati</taxon>
        <taxon>Bacillota</taxon>
        <taxon>Clostridia</taxon>
        <taxon>Eubacteriales</taxon>
        <taxon>Eubacteriaceae</taxon>
        <taxon>Eubacterium</taxon>
    </lineage>
</organism>
<evidence type="ECO:0000313" key="7">
    <source>
        <dbReference type="Proteomes" id="UP000218387"/>
    </source>
</evidence>
<keyword evidence="7" id="KW-1185">Reference proteome</keyword>
<protein>
    <submittedName>
        <fullName evidence="6">Iron-containing alcohol dehydrogenase</fullName>
    </submittedName>
</protein>
<dbReference type="InterPro" id="IPR039697">
    <property type="entry name" value="Alcohol_dehydrogenase_Fe"/>
</dbReference>